<dbReference type="InterPro" id="IPR050712">
    <property type="entry name" value="NAD(P)H-dep_reductase"/>
</dbReference>
<dbReference type="GO" id="GO:0016491">
    <property type="term" value="F:oxidoreductase activity"/>
    <property type="evidence" value="ECO:0007669"/>
    <property type="project" value="InterPro"/>
</dbReference>
<dbReference type="Pfam" id="PF03358">
    <property type="entry name" value="FMN_red"/>
    <property type="match status" value="1"/>
</dbReference>
<dbReference type="OrthoDB" id="9812295at2"/>
<protein>
    <submittedName>
        <fullName evidence="2">FMN reductase</fullName>
    </submittedName>
</protein>
<dbReference type="PANTHER" id="PTHR30543">
    <property type="entry name" value="CHROMATE REDUCTASE"/>
    <property type="match status" value="1"/>
</dbReference>
<dbReference type="EMBL" id="PDZR01000014">
    <property type="protein sequence ID" value="PNG25623.1"/>
    <property type="molecule type" value="Genomic_DNA"/>
</dbReference>
<evidence type="ECO:0000259" key="1">
    <source>
        <dbReference type="Pfam" id="PF03358"/>
    </source>
</evidence>
<reference evidence="2 3" key="1">
    <citation type="submission" date="2017-10" db="EMBL/GenBank/DDBJ databases">
        <title>Genome announcement of Methylocella silvestris TVC from permafrost.</title>
        <authorList>
            <person name="Wang J."/>
            <person name="Geng K."/>
            <person name="Ul-Haque F."/>
            <person name="Crombie A.T."/>
            <person name="Street L.E."/>
            <person name="Wookey P.A."/>
            <person name="Murrell J.C."/>
            <person name="Pratscher J."/>
        </authorList>
    </citation>
    <scope>NUCLEOTIDE SEQUENCE [LARGE SCALE GENOMIC DNA]</scope>
    <source>
        <strain evidence="2 3">TVC</strain>
    </source>
</reference>
<feature type="domain" description="NADPH-dependent FMN reductase-like" evidence="1">
    <location>
        <begin position="5"/>
        <end position="148"/>
    </location>
</feature>
<dbReference type="SUPFAM" id="SSF52218">
    <property type="entry name" value="Flavoproteins"/>
    <property type="match status" value="1"/>
</dbReference>
<accession>A0A2J7TFV4</accession>
<dbReference type="InterPro" id="IPR005025">
    <property type="entry name" value="FMN_Rdtase-like_dom"/>
</dbReference>
<dbReference type="PANTHER" id="PTHR30543:SF21">
    <property type="entry name" value="NAD(P)H-DEPENDENT FMN REDUCTASE LOT6"/>
    <property type="match status" value="1"/>
</dbReference>
<proteinExistence type="predicted"/>
<organism evidence="2 3">
    <name type="scientific">Methylocella silvestris</name>
    <dbReference type="NCBI Taxonomy" id="199596"/>
    <lineage>
        <taxon>Bacteria</taxon>
        <taxon>Pseudomonadati</taxon>
        <taxon>Pseudomonadota</taxon>
        <taxon>Alphaproteobacteria</taxon>
        <taxon>Hyphomicrobiales</taxon>
        <taxon>Beijerinckiaceae</taxon>
        <taxon>Methylocella</taxon>
    </lineage>
</organism>
<dbReference type="AlphaFoldDB" id="A0A2J7TFV4"/>
<dbReference type="Proteomes" id="UP000236286">
    <property type="component" value="Unassembled WGS sequence"/>
</dbReference>
<dbReference type="RefSeq" id="WP_102844167.1">
    <property type="nucleotide sequence ID" value="NZ_PDZR01000014.1"/>
</dbReference>
<dbReference type="Gene3D" id="3.40.50.360">
    <property type="match status" value="1"/>
</dbReference>
<name>A0A2J7TFV4_METSI</name>
<sequence length="208" mass="22722">MINKPRIAIVIGSTRPGRYADKAAGWMLKQTQARNDIEAELVDLRDHPMPFFDEKGPPMSTPSENAEALRWQKTLARYDGFVFVVAEYNSSITGALKNALDQAYKEWGRKPFTAIGYGGAGAARAIEHLRQITSALRMVSTAPTVNIGGADFMSTSPMGANKPIEDIEAHLLASTKSALDELVWWAHATMAAKAAEASYRRDPNELAA</sequence>
<dbReference type="GO" id="GO:0005829">
    <property type="term" value="C:cytosol"/>
    <property type="evidence" value="ECO:0007669"/>
    <property type="project" value="TreeGrafter"/>
</dbReference>
<dbReference type="InterPro" id="IPR029039">
    <property type="entry name" value="Flavoprotein-like_sf"/>
</dbReference>
<evidence type="ECO:0000313" key="3">
    <source>
        <dbReference type="Proteomes" id="UP000236286"/>
    </source>
</evidence>
<dbReference type="GO" id="GO:0010181">
    <property type="term" value="F:FMN binding"/>
    <property type="evidence" value="ECO:0007669"/>
    <property type="project" value="TreeGrafter"/>
</dbReference>
<comment type="caution">
    <text evidence="2">The sequence shown here is derived from an EMBL/GenBank/DDBJ whole genome shotgun (WGS) entry which is preliminary data.</text>
</comment>
<gene>
    <name evidence="2" type="ORF">CR492_12960</name>
</gene>
<evidence type="ECO:0000313" key="2">
    <source>
        <dbReference type="EMBL" id="PNG25623.1"/>
    </source>
</evidence>